<evidence type="ECO:0000313" key="2">
    <source>
        <dbReference type="EMBL" id="MCD7469314.1"/>
    </source>
</evidence>
<keyword evidence="3" id="KW-1185">Reference proteome</keyword>
<name>A0ABS8TFI1_DATST</name>
<gene>
    <name evidence="2" type="ORF">HAX54_008248</name>
</gene>
<reference evidence="2 3" key="1">
    <citation type="journal article" date="2021" name="BMC Genomics">
        <title>Datura genome reveals duplications of psychoactive alkaloid biosynthetic genes and high mutation rate following tissue culture.</title>
        <authorList>
            <person name="Rajewski A."/>
            <person name="Carter-House D."/>
            <person name="Stajich J."/>
            <person name="Litt A."/>
        </authorList>
    </citation>
    <scope>NUCLEOTIDE SEQUENCE [LARGE SCALE GENOMIC DNA]</scope>
    <source>
        <strain evidence="2">AR-01</strain>
    </source>
</reference>
<evidence type="ECO:0000256" key="1">
    <source>
        <dbReference type="SAM" id="MobiDB-lite"/>
    </source>
</evidence>
<organism evidence="2 3">
    <name type="scientific">Datura stramonium</name>
    <name type="common">Jimsonweed</name>
    <name type="synonym">Common thornapple</name>
    <dbReference type="NCBI Taxonomy" id="4076"/>
    <lineage>
        <taxon>Eukaryota</taxon>
        <taxon>Viridiplantae</taxon>
        <taxon>Streptophyta</taxon>
        <taxon>Embryophyta</taxon>
        <taxon>Tracheophyta</taxon>
        <taxon>Spermatophyta</taxon>
        <taxon>Magnoliopsida</taxon>
        <taxon>eudicotyledons</taxon>
        <taxon>Gunneridae</taxon>
        <taxon>Pentapetalae</taxon>
        <taxon>asterids</taxon>
        <taxon>lamiids</taxon>
        <taxon>Solanales</taxon>
        <taxon>Solanaceae</taxon>
        <taxon>Solanoideae</taxon>
        <taxon>Datureae</taxon>
        <taxon>Datura</taxon>
    </lineage>
</organism>
<feature type="compositionally biased region" description="Polar residues" evidence="1">
    <location>
        <begin position="12"/>
        <end position="39"/>
    </location>
</feature>
<sequence length="56" mass="6109">QHEAPTPPPNQPRETTTTLAQGQAQRDSYNGTLPGTTRTFPMRDNHGDATLCCRNG</sequence>
<feature type="non-terminal residue" evidence="2">
    <location>
        <position position="56"/>
    </location>
</feature>
<dbReference type="EMBL" id="JACEIK010001426">
    <property type="protein sequence ID" value="MCD7469314.1"/>
    <property type="molecule type" value="Genomic_DNA"/>
</dbReference>
<comment type="caution">
    <text evidence="2">The sequence shown here is derived from an EMBL/GenBank/DDBJ whole genome shotgun (WGS) entry which is preliminary data.</text>
</comment>
<evidence type="ECO:0000313" key="3">
    <source>
        <dbReference type="Proteomes" id="UP000823775"/>
    </source>
</evidence>
<accession>A0ABS8TFI1</accession>
<dbReference type="Proteomes" id="UP000823775">
    <property type="component" value="Unassembled WGS sequence"/>
</dbReference>
<feature type="compositionally biased region" description="Pro residues" evidence="1">
    <location>
        <begin position="1"/>
        <end position="11"/>
    </location>
</feature>
<protein>
    <submittedName>
        <fullName evidence="2">Uncharacterized protein</fullName>
    </submittedName>
</protein>
<feature type="non-terminal residue" evidence="2">
    <location>
        <position position="1"/>
    </location>
</feature>
<feature type="region of interest" description="Disordered" evidence="1">
    <location>
        <begin position="1"/>
        <end position="56"/>
    </location>
</feature>
<proteinExistence type="predicted"/>